<dbReference type="NCBIfam" id="TIGR01705">
    <property type="entry name" value="MTA_SAH-nuc-hyp"/>
    <property type="match status" value="1"/>
</dbReference>
<proteinExistence type="predicted"/>
<feature type="domain" description="Nucleoside phosphorylase" evidence="1">
    <location>
        <begin position="137"/>
        <end position="183"/>
    </location>
</feature>
<dbReference type="EMBL" id="QJRY01000001">
    <property type="protein sequence ID" value="PYB77833.1"/>
    <property type="molecule type" value="Genomic_DNA"/>
</dbReference>
<keyword evidence="3" id="KW-1185">Reference proteome</keyword>
<evidence type="ECO:0000259" key="1">
    <source>
        <dbReference type="Pfam" id="PF01048"/>
    </source>
</evidence>
<dbReference type="Gene3D" id="3.40.50.1580">
    <property type="entry name" value="Nucleoside phosphorylase domain"/>
    <property type="match status" value="1"/>
</dbReference>
<evidence type="ECO:0000313" key="2">
    <source>
        <dbReference type="EMBL" id="PYB77833.1"/>
    </source>
</evidence>
<evidence type="ECO:0000313" key="3">
    <source>
        <dbReference type="Proteomes" id="UP000247536"/>
    </source>
</evidence>
<dbReference type="PANTHER" id="PTHR46832">
    <property type="entry name" value="5'-METHYLTHIOADENOSINE/S-ADENOSYLHOMOCYSTEINE NUCLEOSIDASE"/>
    <property type="match status" value="1"/>
</dbReference>
<dbReference type="Proteomes" id="UP000247536">
    <property type="component" value="Unassembled WGS sequence"/>
</dbReference>
<reference evidence="2 3" key="1">
    <citation type="submission" date="2018-06" db="EMBL/GenBank/DDBJ databases">
        <title>Rhizobium wuzhouense sp. nov., isolated from roots of Oryza officinalis.</title>
        <authorList>
            <person name="Yuan T."/>
        </authorList>
    </citation>
    <scope>NUCLEOTIDE SEQUENCE [LARGE SCALE GENOMIC DNA]</scope>
    <source>
        <strain evidence="2 3">W44</strain>
    </source>
</reference>
<accession>A0ABX5P2J8</accession>
<organism evidence="2 3">
    <name type="scientific">Rhizobium wuzhouense</name>
    <dbReference type="NCBI Taxonomy" id="1986026"/>
    <lineage>
        <taxon>Bacteria</taxon>
        <taxon>Pseudomonadati</taxon>
        <taxon>Pseudomonadota</taxon>
        <taxon>Alphaproteobacteria</taxon>
        <taxon>Hyphomicrobiales</taxon>
        <taxon>Rhizobiaceae</taxon>
        <taxon>Rhizobium/Agrobacterium group</taxon>
        <taxon>Rhizobium</taxon>
    </lineage>
</organism>
<dbReference type="RefSeq" id="WP_110790258.1">
    <property type="nucleotide sequence ID" value="NZ_QJRY01000001.1"/>
</dbReference>
<dbReference type="SUPFAM" id="SSF53167">
    <property type="entry name" value="Purine and uridine phosphorylases"/>
    <property type="match status" value="1"/>
</dbReference>
<comment type="caution">
    <text evidence="2">The sequence shown here is derived from an EMBL/GenBank/DDBJ whole genome shotgun (WGS) entry which is preliminary data.</text>
</comment>
<name>A0ABX5P2J8_9HYPH</name>
<gene>
    <name evidence="2" type="ORF">DMY87_05695</name>
</gene>
<dbReference type="InterPro" id="IPR010050">
    <property type="entry name" value="MTA_SAH_nuc_hyp"/>
</dbReference>
<dbReference type="Pfam" id="PF01048">
    <property type="entry name" value="PNP_UDP_1"/>
    <property type="match status" value="1"/>
</dbReference>
<dbReference type="InterPro" id="IPR000845">
    <property type="entry name" value="Nucleoside_phosphorylase_d"/>
</dbReference>
<sequence length="212" mass="22947">MSYEMKSIAGRQVLFVMAADAEYGVFLRTRISPLMTGVGPVEAAVVLTRELARLAIHDDLPDLVVSLGSAGSARLEQAEVYQVSSVSYRDMDASAFGFEKGKTPFLDLPVAVELPLRIPGIPIASLSTGANVVSGAAYQSIDADMVEMETFAILRACQSFGVPLIGLRGISDGRHDVNHIDDWTQYLHIIDKKLALAVDSLQTALEDGVFWF</sequence>
<dbReference type="InterPro" id="IPR035994">
    <property type="entry name" value="Nucleoside_phosphorylase_sf"/>
</dbReference>
<protein>
    <submittedName>
        <fullName evidence="2">5'-methylthioadenosine/S-adenosylhomocysteine nucleosidase</fullName>
    </submittedName>
</protein>
<dbReference type="PANTHER" id="PTHR46832:SF1">
    <property type="entry name" value="5'-METHYLTHIOADENOSINE_S-ADENOSYLHOMOCYSTEINE NUCLEOSIDASE"/>
    <property type="match status" value="1"/>
</dbReference>